<keyword evidence="3" id="KW-0539">Nucleus</keyword>
<dbReference type="GO" id="GO:0005634">
    <property type="term" value="C:nucleus"/>
    <property type="evidence" value="ECO:0007669"/>
    <property type="project" value="UniProtKB-SubCell"/>
</dbReference>
<dbReference type="AlphaFoldDB" id="A0A6M2DUB7"/>
<evidence type="ECO:0000256" key="3">
    <source>
        <dbReference type="ARBA" id="ARBA00023242"/>
    </source>
</evidence>
<sequence>MIIFKAHRTVISGIVIFPYANGCCLFTTSYDRSIQYWHIDPKTGSATAFPLKGTFGRSNCITTATSNIHWITPLISLDEVFGFGHANSSFVSLRDFTYRSAIILNALSQIWDLAACDWTNGFCQVTEGGEISAIYPQQLMAHIDNCKRIKKMRLVLGLCKIYKLECDDKLDKIDCEKSENSKTLIDKKSCNENEQNETVKINSSEQIDNSDEDNHINFSLNKTIEINERNDEMILNVPENDLNCLAVSNNKLSDTQDIASGSNLDEETIWESNYKDIKQKYGLIFYDLPTSLKDGTYDTNYFKKTPLTHYPLNALTRVDYNPNERSYGFVAIGMYAGFVRVRYIGEVQNPETN</sequence>
<dbReference type="EMBL" id="GIIL01006219">
    <property type="protein sequence ID" value="NOV49945.1"/>
    <property type="molecule type" value="Transcribed_RNA"/>
</dbReference>
<dbReference type="InterPro" id="IPR052416">
    <property type="entry name" value="GTF3C_component"/>
</dbReference>
<keyword evidence="2" id="KW-0804">Transcription</keyword>
<evidence type="ECO:0000313" key="4">
    <source>
        <dbReference type="EMBL" id="NOV49945.1"/>
    </source>
</evidence>
<name>A0A6M2DUB7_XENCH</name>
<dbReference type="PANTHER" id="PTHR15052">
    <property type="entry name" value="RNA POLYMERASE III TRANSCRIPTION INITIATION FACTOR COMPLEX SUBUNIT"/>
    <property type="match status" value="1"/>
</dbReference>
<dbReference type="GO" id="GO:0006383">
    <property type="term" value="P:transcription by RNA polymerase III"/>
    <property type="evidence" value="ECO:0007669"/>
    <property type="project" value="TreeGrafter"/>
</dbReference>
<comment type="subcellular location">
    <subcellularLocation>
        <location evidence="1">Nucleus</location>
    </subcellularLocation>
</comment>
<proteinExistence type="predicted"/>
<dbReference type="GO" id="GO:0000127">
    <property type="term" value="C:transcription factor TFIIIC complex"/>
    <property type="evidence" value="ECO:0007669"/>
    <property type="project" value="TreeGrafter"/>
</dbReference>
<accession>A0A6M2DUB7</accession>
<dbReference type="PANTHER" id="PTHR15052:SF2">
    <property type="entry name" value="GENERAL TRANSCRIPTION FACTOR 3C POLYPEPTIDE 2"/>
    <property type="match status" value="1"/>
</dbReference>
<dbReference type="SUPFAM" id="SSF50978">
    <property type="entry name" value="WD40 repeat-like"/>
    <property type="match status" value="1"/>
</dbReference>
<protein>
    <submittedName>
        <fullName evidence="4">Putative secreted protein</fullName>
    </submittedName>
</protein>
<reference evidence="4" key="1">
    <citation type="submission" date="2020-03" db="EMBL/GenBank/DDBJ databases">
        <title>Transcriptomic Profiling of the Digestive Tract of the Rat Flea, Xenopsylla cheopis, Following Blood Feeding and Infection with Yersinia pestis.</title>
        <authorList>
            <person name="Bland D.M."/>
            <person name="Martens C.A."/>
            <person name="Virtaneva K."/>
            <person name="Kanakabandi K."/>
            <person name="Long D."/>
            <person name="Rosenke R."/>
            <person name="Saturday G.A."/>
            <person name="Hoyt F.H."/>
            <person name="Bruno D.P."/>
            <person name="Ribeiro J.M.C."/>
            <person name="Hinnebusch J."/>
        </authorList>
    </citation>
    <scope>NUCLEOTIDE SEQUENCE</scope>
</reference>
<organism evidence="4">
    <name type="scientific">Xenopsylla cheopis</name>
    <name type="common">Oriental rat flea</name>
    <name type="synonym">Pulex cheopis</name>
    <dbReference type="NCBI Taxonomy" id="163159"/>
    <lineage>
        <taxon>Eukaryota</taxon>
        <taxon>Metazoa</taxon>
        <taxon>Ecdysozoa</taxon>
        <taxon>Arthropoda</taxon>
        <taxon>Hexapoda</taxon>
        <taxon>Insecta</taxon>
        <taxon>Pterygota</taxon>
        <taxon>Neoptera</taxon>
        <taxon>Endopterygota</taxon>
        <taxon>Siphonaptera</taxon>
        <taxon>Pulicidae</taxon>
        <taxon>Xenopsyllinae</taxon>
        <taxon>Xenopsylla</taxon>
    </lineage>
</organism>
<evidence type="ECO:0000256" key="1">
    <source>
        <dbReference type="ARBA" id="ARBA00004123"/>
    </source>
</evidence>
<evidence type="ECO:0000256" key="2">
    <source>
        <dbReference type="ARBA" id="ARBA00023163"/>
    </source>
</evidence>
<dbReference type="InterPro" id="IPR036322">
    <property type="entry name" value="WD40_repeat_dom_sf"/>
</dbReference>